<keyword evidence="3 6" id="KW-0378">Hydrolase</keyword>
<dbReference type="PROSITE" id="PS51462">
    <property type="entry name" value="NUDIX"/>
    <property type="match status" value="1"/>
</dbReference>
<dbReference type="SUPFAM" id="SSF55811">
    <property type="entry name" value="Nudix"/>
    <property type="match status" value="1"/>
</dbReference>
<dbReference type="Gene3D" id="3.90.79.10">
    <property type="entry name" value="Nucleoside Triphosphate Pyrophosphohydrolase"/>
    <property type="match status" value="1"/>
</dbReference>
<dbReference type="EMBL" id="JBELOE010000255">
    <property type="protein sequence ID" value="MER2493223.1"/>
    <property type="molecule type" value="Genomic_DNA"/>
</dbReference>
<protein>
    <submittedName>
        <fullName evidence="6">GDP-mannose mannosyl hydrolase</fullName>
        <ecNumber evidence="6">3.2.1.42</ecNumber>
    </submittedName>
</protein>
<dbReference type="InterPro" id="IPR015797">
    <property type="entry name" value="NUDIX_hydrolase-like_dom_sf"/>
</dbReference>
<evidence type="ECO:0000256" key="2">
    <source>
        <dbReference type="ARBA" id="ARBA00022723"/>
    </source>
</evidence>
<keyword evidence="2" id="KW-0479">Metal-binding</keyword>
<sequence>MFLAKDTFKTVIASTPLISIDLVINNDKGEFLLGKRINKPAKGYWFVPGGRVYKNETLEQALTRVSKVELGACLELNCFNFQGVYQHFYQESVFESGISTHYVVLAYSATVSKVVLNTDQHEAYDWFSVDCILEKKDVNQYTKDYFRGR</sequence>
<dbReference type="NCBIfam" id="NF011963">
    <property type="entry name" value="PRK15434.1"/>
    <property type="match status" value="1"/>
</dbReference>
<dbReference type="PANTHER" id="PTHR43046:SF12">
    <property type="entry name" value="GDP-MANNOSE MANNOSYL HYDROLASE"/>
    <property type="match status" value="1"/>
</dbReference>
<dbReference type="GO" id="GO:0047917">
    <property type="term" value="F:GDP-glucosidase activity"/>
    <property type="evidence" value="ECO:0007669"/>
    <property type="project" value="UniProtKB-EC"/>
</dbReference>
<proteinExistence type="predicted"/>
<evidence type="ECO:0000313" key="6">
    <source>
        <dbReference type="EMBL" id="MER2493223.1"/>
    </source>
</evidence>
<evidence type="ECO:0000313" key="7">
    <source>
        <dbReference type="Proteomes" id="UP001467690"/>
    </source>
</evidence>
<dbReference type="Pfam" id="PF00293">
    <property type="entry name" value="NUDIX"/>
    <property type="match status" value="1"/>
</dbReference>
<name>A0ABV1RJV6_9ALTE</name>
<accession>A0ABV1RJV6</accession>
<keyword evidence="6" id="KW-0326">Glycosidase</keyword>
<evidence type="ECO:0000256" key="3">
    <source>
        <dbReference type="ARBA" id="ARBA00022801"/>
    </source>
</evidence>
<keyword evidence="4" id="KW-0460">Magnesium</keyword>
<evidence type="ECO:0000259" key="5">
    <source>
        <dbReference type="PROSITE" id="PS51462"/>
    </source>
</evidence>
<evidence type="ECO:0000256" key="4">
    <source>
        <dbReference type="ARBA" id="ARBA00022842"/>
    </source>
</evidence>
<gene>
    <name evidence="6" type="ORF">ABS311_15175</name>
</gene>
<dbReference type="PIRSF" id="PIRSF037599">
    <property type="entry name" value="GDPMH"/>
    <property type="match status" value="1"/>
</dbReference>
<dbReference type="RefSeq" id="WP_350402508.1">
    <property type="nucleotide sequence ID" value="NZ_JBELOE010000255.1"/>
</dbReference>
<dbReference type="InterPro" id="IPR000086">
    <property type="entry name" value="NUDIX_hydrolase_dom"/>
</dbReference>
<keyword evidence="7" id="KW-1185">Reference proteome</keyword>
<dbReference type="Proteomes" id="UP001467690">
    <property type="component" value="Unassembled WGS sequence"/>
</dbReference>
<comment type="caution">
    <text evidence="6">The sequence shown here is derived from an EMBL/GenBank/DDBJ whole genome shotgun (WGS) entry which is preliminary data.</text>
</comment>
<dbReference type="CDD" id="cd03430">
    <property type="entry name" value="NUDIX_GDPMH_NudD"/>
    <property type="match status" value="1"/>
</dbReference>
<organism evidence="6 7">
    <name type="scientific">Catenovulum sediminis</name>
    <dbReference type="NCBI Taxonomy" id="1740262"/>
    <lineage>
        <taxon>Bacteria</taxon>
        <taxon>Pseudomonadati</taxon>
        <taxon>Pseudomonadota</taxon>
        <taxon>Gammaproteobacteria</taxon>
        <taxon>Alteromonadales</taxon>
        <taxon>Alteromonadaceae</taxon>
        <taxon>Catenovulum</taxon>
    </lineage>
</organism>
<dbReference type="InterPro" id="IPR033715">
    <property type="entry name" value="GDPMH"/>
</dbReference>
<dbReference type="EC" id="3.2.1.42" evidence="6"/>
<comment type="cofactor">
    <cofactor evidence="1">
        <name>Mg(2+)</name>
        <dbReference type="ChEBI" id="CHEBI:18420"/>
    </cofactor>
</comment>
<dbReference type="PANTHER" id="PTHR43046">
    <property type="entry name" value="GDP-MANNOSE MANNOSYL HYDROLASE"/>
    <property type="match status" value="1"/>
</dbReference>
<evidence type="ECO:0000256" key="1">
    <source>
        <dbReference type="ARBA" id="ARBA00001946"/>
    </source>
</evidence>
<reference evidence="6 7" key="1">
    <citation type="submission" date="2024-06" db="EMBL/GenBank/DDBJ databases">
        <authorList>
            <person name="Chen R.Y."/>
        </authorList>
    </citation>
    <scope>NUCLEOTIDE SEQUENCE [LARGE SCALE GENOMIC DNA]</scope>
    <source>
        <strain evidence="6 7">D2</strain>
    </source>
</reference>
<feature type="domain" description="Nudix hydrolase" evidence="5">
    <location>
        <begin position="13"/>
        <end position="149"/>
    </location>
</feature>